<sequence>MRWIRKYSKHLVGFSLAIFVLPLFSIFCQSCLMVDSTETGGKHYSQQHQPDADHSCCNKTEQNSPAMVDSGCCDPQLSAGDTHSVVYVNSAEKAEKAIPVVVASPLVLSNQQVNYRSKGTSLHFVHAWLTFRNPILLN</sequence>
<gene>
    <name evidence="1" type="ORF">MNBD_GAMMA12-2895</name>
</gene>
<evidence type="ECO:0000313" key="1">
    <source>
        <dbReference type="EMBL" id="VAW74173.1"/>
    </source>
</evidence>
<organism evidence="1">
    <name type="scientific">hydrothermal vent metagenome</name>
    <dbReference type="NCBI Taxonomy" id="652676"/>
    <lineage>
        <taxon>unclassified sequences</taxon>
        <taxon>metagenomes</taxon>
        <taxon>ecological metagenomes</taxon>
    </lineage>
</organism>
<name>A0A3B0YCX7_9ZZZZ</name>
<accession>A0A3B0YCX7</accession>
<proteinExistence type="predicted"/>
<dbReference type="AlphaFoldDB" id="A0A3B0YCX7"/>
<protein>
    <submittedName>
        <fullName evidence="1">Uncharacterized protein</fullName>
    </submittedName>
</protein>
<reference evidence="1" key="1">
    <citation type="submission" date="2018-06" db="EMBL/GenBank/DDBJ databases">
        <authorList>
            <person name="Zhirakovskaya E."/>
        </authorList>
    </citation>
    <scope>NUCLEOTIDE SEQUENCE</scope>
</reference>
<dbReference type="EMBL" id="UOFL01000053">
    <property type="protein sequence ID" value="VAW74173.1"/>
    <property type="molecule type" value="Genomic_DNA"/>
</dbReference>